<reference evidence="3 4" key="1">
    <citation type="submission" date="2016-07" db="EMBL/GenBank/DDBJ databases">
        <title>Pervasive Adenine N6-methylation of Active Genes in Fungi.</title>
        <authorList>
            <consortium name="DOE Joint Genome Institute"/>
            <person name="Mondo S.J."/>
            <person name="Dannebaum R.O."/>
            <person name="Kuo R.C."/>
            <person name="Labutti K."/>
            <person name="Haridas S."/>
            <person name="Kuo A."/>
            <person name="Salamov A."/>
            <person name="Ahrendt S.R."/>
            <person name="Lipzen A."/>
            <person name="Sullivan W."/>
            <person name="Andreopoulos W.B."/>
            <person name="Clum A."/>
            <person name="Lindquist E."/>
            <person name="Daum C."/>
            <person name="Ramamoorthy G.K."/>
            <person name="Gryganskyi A."/>
            <person name="Culley D."/>
            <person name="Magnuson J.K."/>
            <person name="James T.Y."/>
            <person name="O'Malley M.A."/>
            <person name="Stajich J.E."/>
            <person name="Spatafora J.W."/>
            <person name="Visel A."/>
            <person name="Grigoriev I.V."/>
        </authorList>
    </citation>
    <scope>NUCLEOTIDE SEQUENCE [LARGE SCALE GENOMIC DNA]</scope>
    <source>
        <strain evidence="3 4">NRRL 2496</strain>
    </source>
</reference>
<evidence type="ECO:0008006" key="5">
    <source>
        <dbReference type="Google" id="ProtNLM"/>
    </source>
</evidence>
<feature type="compositionally biased region" description="Polar residues" evidence="2">
    <location>
        <begin position="54"/>
        <end position="71"/>
    </location>
</feature>
<dbReference type="Proteomes" id="UP000242180">
    <property type="component" value="Unassembled WGS sequence"/>
</dbReference>
<dbReference type="AlphaFoldDB" id="A0A1X2H9N9"/>
<evidence type="ECO:0000256" key="2">
    <source>
        <dbReference type="SAM" id="MobiDB-lite"/>
    </source>
</evidence>
<keyword evidence="4" id="KW-1185">Reference proteome</keyword>
<gene>
    <name evidence="3" type="ORF">BCR43DRAFT_505882</name>
</gene>
<proteinExistence type="predicted"/>
<feature type="compositionally biased region" description="Low complexity" evidence="2">
    <location>
        <begin position="135"/>
        <end position="149"/>
    </location>
</feature>
<dbReference type="OMA" id="GHILANF"/>
<dbReference type="Gene3D" id="1.25.40.10">
    <property type="entry name" value="Tetratricopeptide repeat domain"/>
    <property type="match status" value="2"/>
</dbReference>
<dbReference type="InterPro" id="IPR051726">
    <property type="entry name" value="Chitin_Synth_Reg"/>
</dbReference>
<dbReference type="STRING" id="13706.A0A1X2H9N9"/>
<evidence type="ECO:0000313" key="3">
    <source>
        <dbReference type="EMBL" id="ORY95365.1"/>
    </source>
</evidence>
<evidence type="ECO:0000256" key="1">
    <source>
        <dbReference type="ARBA" id="ARBA00022737"/>
    </source>
</evidence>
<dbReference type="InParanoid" id="A0A1X2H9N9"/>
<dbReference type="InterPro" id="IPR006597">
    <property type="entry name" value="Sel1-like"/>
</dbReference>
<feature type="region of interest" description="Disordered" evidence="2">
    <location>
        <begin position="110"/>
        <end position="224"/>
    </location>
</feature>
<organism evidence="3 4">
    <name type="scientific">Syncephalastrum racemosum</name>
    <name type="common">Filamentous fungus</name>
    <dbReference type="NCBI Taxonomy" id="13706"/>
    <lineage>
        <taxon>Eukaryota</taxon>
        <taxon>Fungi</taxon>
        <taxon>Fungi incertae sedis</taxon>
        <taxon>Mucoromycota</taxon>
        <taxon>Mucoromycotina</taxon>
        <taxon>Mucoromycetes</taxon>
        <taxon>Mucorales</taxon>
        <taxon>Syncephalastraceae</taxon>
        <taxon>Syncephalastrum</taxon>
    </lineage>
</organism>
<dbReference type="Pfam" id="PF08238">
    <property type="entry name" value="Sel1"/>
    <property type="match status" value="5"/>
</dbReference>
<feature type="region of interest" description="Disordered" evidence="2">
    <location>
        <begin position="623"/>
        <end position="642"/>
    </location>
</feature>
<keyword evidence="1" id="KW-0677">Repeat</keyword>
<protein>
    <recommendedName>
        <fullName evidence="5">HCP-like protein</fullName>
    </recommendedName>
</protein>
<sequence length="652" mass="70774">MTSVATKATIVEPCLLPPPTASRRHSVCTEHSDNTTLLQTATTDVQRRQSLDIQGQQQYTASNVSQSSLHTESLKVEQQDAEPLQFQKPFDPALSKPAPVSTSFLGVTTNSTEFQTPNTPDDVRPASPALSPTGSSQNDVSSASSSSSSTCYCSQPDEAEKKPKRNLSVSTHMLPTTEQQKASPSGQKIPSPWASTTSLAQHASPVTASPTTPADATRSPKNLPDLTHASVVASITAAAVASTPTTPTTMAARAASKGSVAAAPMDSECMATPVPERYTNIVSFTLTNDVMALKTFRRMATKVKDSSVQLAYAKYLIDMSGQLATGTATRTRLEHEAHYWIKRLARRKADKEALLLYGRQLMMQPLERENGVRCLEEAARLGSAEAYHDLGEFYAIEKQHDKALQCYGRAASQGHILANFKLARALLNQAGTENPVALARGMQALQKAAESDQDDGRAAFALSCIHAGEPGLAGIQCPISDTVDINEAMRYLKKAARLNYMDALHRIGLVHKYGLLQQPHDPWQGYQCFVKAAEEGHAGAMLELAKVHAEGITGYLMPQPDTALRWCQRAAERGYSEAEYLLGVFYEEGRGLPAADYPRALQWFGKAASKGHRDAAQKLNLPDVLTHSPVPPSTPRHIPKPRRFQPFNCNIM</sequence>
<dbReference type="EMBL" id="MCGN01000006">
    <property type="protein sequence ID" value="ORY95365.1"/>
    <property type="molecule type" value="Genomic_DNA"/>
</dbReference>
<dbReference type="SMART" id="SM00671">
    <property type="entry name" value="SEL1"/>
    <property type="match status" value="5"/>
</dbReference>
<comment type="caution">
    <text evidence="3">The sequence shown here is derived from an EMBL/GenBank/DDBJ whole genome shotgun (WGS) entry which is preliminary data.</text>
</comment>
<evidence type="ECO:0000313" key="4">
    <source>
        <dbReference type="Proteomes" id="UP000242180"/>
    </source>
</evidence>
<name>A0A1X2H9N9_SYNRA</name>
<feature type="region of interest" description="Disordered" evidence="2">
    <location>
        <begin position="54"/>
        <end position="80"/>
    </location>
</feature>
<feature type="compositionally biased region" description="Polar residues" evidence="2">
    <location>
        <begin position="167"/>
        <end position="214"/>
    </location>
</feature>
<dbReference type="InterPro" id="IPR011990">
    <property type="entry name" value="TPR-like_helical_dom_sf"/>
</dbReference>
<dbReference type="SUPFAM" id="SSF81901">
    <property type="entry name" value="HCP-like"/>
    <property type="match status" value="2"/>
</dbReference>
<accession>A0A1X2H9N9</accession>
<dbReference type="PANTHER" id="PTHR46430:SF3">
    <property type="entry name" value="ACTIVATOR OF C KINASE PROTEIN 1"/>
    <property type="match status" value="1"/>
</dbReference>
<dbReference type="PANTHER" id="PTHR46430">
    <property type="entry name" value="PROTEIN SKT5-RELATED"/>
    <property type="match status" value="1"/>
</dbReference>
<feature type="compositionally biased region" description="Polar residues" evidence="2">
    <location>
        <begin position="110"/>
        <end position="119"/>
    </location>
</feature>
<dbReference type="OrthoDB" id="272077at2759"/>